<evidence type="ECO:0000259" key="4">
    <source>
        <dbReference type="PROSITE" id="PS50048"/>
    </source>
</evidence>
<dbReference type="PANTHER" id="PTHR37534">
    <property type="entry name" value="TRANSCRIPTIONAL ACTIVATOR PROTEIN UGA3"/>
    <property type="match status" value="1"/>
</dbReference>
<feature type="region of interest" description="Disordered" evidence="3">
    <location>
        <begin position="119"/>
        <end position="158"/>
    </location>
</feature>
<feature type="compositionally biased region" description="Polar residues" evidence="3">
    <location>
        <begin position="139"/>
        <end position="151"/>
    </location>
</feature>
<dbReference type="CDD" id="cd12148">
    <property type="entry name" value="fungal_TF_MHR"/>
    <property type="match status" value="1"/>
</dbReference>
<organism evidence="5 6">
    <name type="scientific">Sarocladium strictum</name>
    <name type="common">Black bundle disease fungus</name>
    <name type="synonym">Acremonium strictum</name>
    <dbReference type="NCBI Taxonomy" id="5046"/>
    <lineage>
        <taxon>Eukaryota</taxon>
        <taxon>Fungi</taxon>
        <taxon>Dikarya</taxon>
        <taxon>Ascomycota</taxon>
        <taxon>Pezizomycotina</taxon>
        <taxon>Sordariomycetes</taxon>
        <taxon>Hypocreomycetidae</taxon>
        <taxon>Hypocreales</taxon>
        <taxon>Sarocladiaceae</taxon>
        <taxon>Sarocladium</taxon>
    </lineage>
</organism>
<evidence type="ECO:0000313" key="5">
    <source>
        <dbReference type="EMBL" id="KAK0391036.1"/>
    </source>
</evidence>
<dbReference type="SMART" id="SM00066">
    <property type="entry name" value="GAL4"/>
    <property type="match status" value="1"/>
</dbReference>
<reference evidence="5" key="1">
    <citation type="submission" date="2022-10" db="EMBL/GenBank/DDBJ databases">
        <title>Determination and structural analysis of whole genome sequence of Sarocladium strictum F4-1.</title>
        <authorList>
            <person name="Hu L."/>
            <person name="Jiang Y."/>
        </authorList>
    </citation>
    <scope>NUCLEOTIDE SEQUENCE</scope>
    <source>
        <strain evidence="5">F4-1</strain>
    </source>
</reference>
<dbReference type="GO" id="GO:0005634">
    <property type="term" value="C:nucleus"/>
    <property type="evidence" value="ECO:0007669"/>
    <property type="project" value="UniProtKB-SubCell"/>
</dbReference>
<dbReference type="InterPro" id="IPR036864">
    <property type="entry name" value="Zn2-C6_fun-type_DNA-bd_sf"/>
</dbReference>
<name>A0AA39LAW4_SARSR</name>
<dbReference type="PROSITE" id="PS50048">
    <property type="entry name" value="ZN2_CY6_FUNGAL_2"/>
    <property type="match status" value="1"/>
</dbReference>
<protein>
    <recommendedName>
        <fullName evidence="4">Zn(2)-C6 fungal-type domain-containing protein</fullName>
    </recommendedName>
</protein>
<dbReference type="GO" id="GO:0000981">
    <property type="term" value="F:DNA-binding transcription factor activity, RNA polymerase II-specific"/>
    <property type="evidence" value="ECO:0007669"/>
    <property type="project" value="InterPro"/>
</dbReference>
<dbReference type="AlphaFoldDB" id="A0AA39LAW4"/>
<dbReference type="CDD" id="cd00067">
    <property type="entry name" value="GAL4"/>
    <property type="match status" value="1"/>
</dbReference>
<comment type="caution">
    <text evidence="5">The sequence shown here is derived from an EMBL/GenBank/DDBJ whole genome shotgun (WGS) entry which is preliminary data.</text>
</comment>
<evidence type="ECO:0000256" key="2">
    <source>
        <dbReference type="ARBA" id="ARBA00023242"/>
    </source>
</evidence>
<dbReference type="SUPFAM" id="SSF57701">
    <property type="entry name" value="Zn2/Cys6 DNA-binding domain"/>
    <property type="match status" value="1"/>
</dbReference>
<sequence length="700" mass="78667">MSEYYHDFLSTMTAVGPATTPDEAQPAVQQGTIAGPSTSMGAAPFSTASYFPGLQESGSSSATKGQKGRRKSNAGLGSDLNAVKHRRTRSGCFMCRSRRVKCDETRPVCERCKKGSRECVYPDPPSVKGTASRPKEPSRTSQTTSPLSSNEDISDEMEREPALWPIVDEEEPDESEQSPAQSAHQLRMTTSNIQRLGTAESASPTFDAMKSSSPSASTVTTTSVSAYPSVEFQVLTTGTPDWSHLPPDMQRHLRWFGENVTNFHYCIPNDLDEFFKNILPNMATRSESLLNAVVGFSAYHSTFQSPTGRLGHFLQYYNKSVTLLLQALQKKERHSIGTLLTILQLATIEEYLGDWVNLMGHQKAAFEIITKMFTPQSVMQTPVGRMCLTWYVRFDNFVALMGGFPTDLPREWFTSMLSFHQSQIAADPEALRWKIEERTSRLRLITYDMSILFAKGSRGQIAQDDFNQSHERITRRLEDWKQSWDPALTDARYLVKDFPHRQPQGPDDIVDPYSPGILYDFPLFSSTVVMAEWHGIMIMHKCQSSNTPPDQLFRSLAMHAYATCQYFETLQHWPSTPKGTLILVQSCIAIAALFLPQDPKHHMWCRRKFALLESMGYIHPLSLRTKMAQLFREPACERWWLPKDEGFSPILQSTRAFADDRNAAAVTAQQESLREVQHIFAKLQLLEAAGGMEAMSGSGA</sequence>
<dbReference type="GO" id="GO:0045944">
    <property type="term" value="P:positive regulation of transcription by RNA polymerase II"/>
    <property type="evidence" value="ECO:0007669"/>
    <property type="project" value="TreeGrafter"/>
</dbReference>
<keyword evidence="6" id="KW-1185">Reference proteome</keyword>
<feature type="compositionally biased region" description="Polar residues" evidence="3">
    <location>
        <begin position="27"/>
        <end position="40"/>
    </location>
</feature>
<dbReference type="Gene3D" id="4.10.240.10">
    <property type="entry name" value="Zn(2)-C6 fungal-type DNA-binding domain"/>
    <property type="match status" value="1"/>
</dbReference>
<dbReference type="Pfam" id="PF11951">
    <property type="entry name" value="Fungal_trans_2"/>
    <property type="match status" value="1"/>
</dbReference>
<feature type="region of interest" description="Disordered" evidence="3">
    <location>
        <begin position="16"/>
        <end position="82"/>
    </location>
</feature>
<dbReference type="PROSITE" id="PS00463">
    <property type="entry name" value="ZN2_CY6_FUNGAL_1"/>
    <property type="match status" value="1"/>
</dbReference>
<dbReference type="PANTHER" id="PTHR37534:SF10">
    <property type="entry name" value="ZN(II)2CYS6 TRANSCRIPTION FACTOR (EUROFUNG)"/>
    <property type="match status" value="1"/>
</dbReference>
<dbReference type="Proteomes" id="UP001175261">
    <property type="component" value="Unassembled WGS sequence"/>
</dbReference>
<proteinExistence type="predicted"/>
<evidence type="ECO:0000256" key="3">
    <source>
        <dbReference type="SAM" id="MobiDB-lite"/>
    </source>
</evidence>
<keyword evidence="2" id="KW-0539">Nucleus</keyword>
<dbReference type="GO" id="GO:0008270">
    <property type="term" value="F:zinc ion binding"/>
    <property type="evidence" value="ECO:0007669"/>
    <property type="project" value="InterPro"/>
</dbReference>
<gene>
    <name evidence="5" type="ORF">NLU13_0538</name>
</gene>
<comment type="subcellular location">
    <subcellularLocation>
        <location evidence="1">Nucleus</location>
    </subcellularLocation>
</comment>
<evidence type="ECO:0000313" key="6">
    <source>
        <dbReference type="Proteomes" id="UP001175261"/>
    </source>
</evidence>
<feature type="domain" description="Zn(2)-C6 fungal-type" evidence="4">
    <location>
        <begin position="91"/>
        <end position="121"/>
    </location>
</feature>
<dbReference type="InterPro" id="IPR021858">
    <property type="entry name" value="Fun_TF"/>
</dbReference>
<evidence type="ECO:0000256" key="1">
    <source>
        <dbReference type="ARBA" id="ARBA00004123"/>
    </source>
</evidence>
<dbReference type="Pfam" id="PF00172">
    <property type="entry name" value="Zn_clus"/>
    <property type="match status" value="1"/>
</dbReference>
<dbReference type="GO" id="GO:0000976">
    <property type="term" value="F:transcription cis-regulatory region binding"/>
    <property type="evidence" value="ECO:0007669"/>
    <property type="project" value="TreeGrafter"/>
</dbReference>
<dbReference type="EMBL" id="JAPDFR010000001">
    <property type="protein sequence ID" value="KAK0391036.1"/>
    <property type="molecule type" value="Genomic_DNA"/>
</dbReference>
<dbReference type="InterPro" id="IPR001138">
    <property type="entry name" value="Zn2Cys6_DnaBD"/>
</dbReference>
<accession>A0AA39LAW4</accession>